<dbReference type="PANTHER" id="PTHR33418:SF1">
    <property type="entry name" value="HELICASE-ASSOCIATED DOMAIN-CONTAINING PROTEIN"/>
    <property type="match status" value="1"/>
</dbReference>
<feature type="compositionally biased region" description="Acidic residues" evidence="1">
    <location>
        <begin position="101"/>
        <end position="119"/>
    </location>
</feature>
<accession>A0A8J9SY80</accession>
<reference evidence="3" key="1">
    <citation type="submission" date="2022-02" db="EMBL/GenBank/DDBJ databases">
        <authorList>
            <person name="Giguere J D."/>
        </authorList>
    </citation>
    <scope>NUCLEOTIDE SEQUENCE</scope>
    <source>
        <strain evidence="3">CCAP 1055/1</strain>
    </source>
</reference>
<feature type="domain" description="Helicase-associated" evidence="2">
    <location>
        <begin position="205"/>
        <end position="279"/>
    </location>
</feature>
<dbReference type="Gene3D" id="6.10.140.530">
    <property type="match status" value="4"/>
</dbReference>
<evidence type="ECO:0000313" key="3">
    <source>
        <dbReference type="EMBL" id="CAG9285131.1"/>
    </source>
</evidence>
<evidence type="ECO:0000256" key="1">
    <source>
        <dbReference type="SAM" id="MobiDB-lite"/>
    </source>
</evidence>
<protein>
    <recommendedName>
        <fullName evidence="2">Helicase-associated domain-containing protein</fullName>
    </recommendedName>
</protein>
<proteinExistence type="predicted"/>
<feature type="region of interest" description="Disordered" evidence="1">
    <location>
        <begin position="84"/>
        <end position="122"/>
    </location>
</feature>
<dbReference type="EMBL" id="OU594943">
    <property type="protein sequence ID" value="CAG9285131.1"/>
    <property type="molecule type" value="Genomic_DNA"/>
</dbReference>
<sequence>MTSPSVAITRAATSTPLVYRALVVLPCRLSLSVPFQRRPQAGLTQRVGRTISTTTRYTVKTRQHHPSSLPWYYHSTRFFSANLSSSHETHSDDVRNGSNEDNQDDEEEEEEEEMEDNADEQTKAALQIRNEIIWQKRFMALEAFVATQTRDEQGTLPYPEDRSMRTWLDKQRHLFHLKMQGESSSLTDARSAQLESLGYPLSPRDDWWEKRYEDVRAFVQKHNCFPYDMDDSYMTEEEKRLLWWCRLQKKQYKAWKEQDDDSLTGMNEAREAKLNEIGFCWDAHQASWLARYEELKAYHAHHGDCLVPKDYPTNPPLSKWVSDQRNNMARSRKGIIKVNPERLQLLKELDFEWNALEEFWNRKYKEYAEYVRLHGPGSMPRQKHNPHLRNWLTYQRRQYQLLLNGQKSCMTQKRKDLLDALGFIV</sequence>
<gene>
    <name evidence="3" type="ORF">PTTT1_LOCUS28052</name>
</gene>
<feature type="domain" description="Helicase-associated" evidence="2">
    <location>
        <begin position="285"/>
        <end position="351"/>
    </location>
</feature>
<organism evidence="3">
    <name type="scientific">Phaeodactylum tricornutum</name>
    <name type="common">Diatom</name>
    <dbReference type="NCBI Taxonomy" id="2850"/>
    <lineage>
        <taxon>Eukaryota</taxon>
        <taxon>Sar</taxon>
        <taxon>Stramenopiles</taxon>
        <taxon>Ochrophyta</taxon>
        <taxon>Bacillariophyta</taxon>
        <taxon>Bacillariophyceae</taxon>
        <taxon>Bacillariophycidae</taxon>
        <taxon>Naviculales</taxon>
        <taxon>Phaeodactylaceae</taxon>
        <taxon>Phaeodactylum</taxon>
    </lineage>
</organism>
<dbReference type="PANTHER" id="PTHR33418">
    <property type="entry name" value="HELICASE-ASSOCIATED"/>
    <property type="match status" value="1"/>
</dbReference>
<dbReference type="Pfam" id="PF03457">
    <property type="entry name" value="HA"/>
    <property type="match status" value="3"/>
</dbReference>
<dbReference type="InterPro" id="IPR005114">
    <property type="entry name" value="Helicase_assoc"/>
</dbReference>
<dbReference type="AlphaFoldDB" id="A0A8J9SY80"/>
<name>A0A8J9SY80_PHATR</name>
<evidence type="ECO:0000259" key="2">
    <source>
        <dbReference type="Pfam" id="PF03457"/>
    </source>
</evidence>
<dbReference type="Proteomes" id="UP000836788">
    <property type="component" value="Chromosome 2"/>
</dbReference>
<feature type="domain" description="Helicase-associated" evidence="2">
    <location>
        <begin position="357"/>
        <end position="423"/>
    </location>
</feature>